<keyword evidence="2" id="KW-1185">Reference proteome</keyword>
<proteinExistence type="predicted"/>
<dbReference type="Proteomes" id="UP000324233">
    <property type="component" value="Chromosome"/>
</dbReference>
<accession>A0A5B9WFE6</accession>
<name>A0A5B9WFE6_9BACT</name>
<dbReference type="AlphaFoldDB" id="A0A5B9WFE6"/>
<gene>
    <name evidence="1" type="ORF">OJF2_75760</name>
</gene>
<dbReference type="Pfam" id="PF20244">
    <property type="entry name" value="DUF6599"/>
    <property type="match status" value="1"/>
</dbReference>
<reference evidence="1 2" key="1">
    <citation type="submission" date="2019-08" db="EMBL/GenBank/DDBJ databases">
        <title>Deep-cultivation of Planctomycetes and their phenomic and genomic characterization uncovers novel biology.</title>
        <authorList>
            <person name="Wiegand S."/>
            <person name="Jogler M."/>
            <person name="Boedeker C."/>
            <person name="Pinto D."/>
            <person name="Vollmers J."/>
            <person name="Rivas-Marin E."/>
            <person name="Kohn T."/>
            <person name="Peeters S.H."/>
            <person name="Heuer A."/>
            <person name="Rast P."/>
            <person name="Oberbeckmann S."/>
            <person name="Bunk B."/>
            <person name="Jeske O."/>
            <person name="Meyerdierks A."/>
            <person name="Storesund J.E."/>
            <person name="Kallscheuer N."/>
            <person name="Luecker S."/>
            <person name="Lage O.M."/>
            <person name="Pohl T."/>
            <person name="Merkel B.J."/>
            <person name="Hornburger P."/>
            <person name="Mueller R.-W."/>
            <person name="Bruemmer F."/>
            <person name="Labrenz M."/>
            <person name="Spormann A.M."/>
            <person name="Op den Camp H."/>
            <person name="Overmann J."/>
            <person name="Amann R."/>
            <person name="Jetten M.S.M."/>
            <person name="Mascher T."/>
            <person name="Medema M.H."/>
            <person name="Devos D.P."/>
            <person name="Kaster A.-K."/>
            <person name="Ovreas L."/>
            <person name="Rohde M."/>
            <person name="Galperin M.Y."/>
            <person name="Jogler C."/>
        </authorList>
    </citation>
    <scope>NUCLEOTIDE SEQUENCE [LARGE SCALE GENOMIC DNA]</scope>
    <source>
        <strain evidence="1 2">OJF2</strain>
    </source>
</reference>
<dbReference type="OrthoDB" id="282746at2"/>
<dbReference type="KEGG" id="agv:OJF2_75760"/>
<dbReference type="EMBL" id="CP042997">
    <property type="protein sequence ID" value="QEH38964.1"/>
    <property type="molecule type" value="Genomic_DNA"/>
</dbReference>
<evidence type="ECO:0000313" key="1">
    <source>
        <dbReference type="EMBL" id="QEH38964.1"/>
    </source>
</evidence>
<evidence type="ECO:0000313" key="2">
    <source>
        <dbReference type="Proteomes" id="UP000324233"/>
    </source>
</evidence>
<sequence>MNRWLAAIPFLFPVLVAAQEPAGPAKAAPQRLTPEMKAKTEAIARALDGLAPEGFARKGVVERYTEANLYEKIDGRSELFQAYDVAGLAFVTFSRPDAPSRFIDIFLYDMATPLGAFGVYSVERPPGSKPVAIGDAAHRGGADLFFRKGRYYASILTSGPDEAVQKAATALAGTLADRLEGKAADLWGLAMLPAQGRIEDSVQYLMVDALGLDFLTNAFTARYRDGESTFTAFVARCKSEANAADVLARYRAHLEEFGSLSEPARIEGASVLLADMGGGDFDGACRVGNVLVGVTAVKGRDAAVKAMTFLLKGLKVPK</sequence>
<dbReference type="RefSeq" id="WP_148598341.1">
    <property type="nucleotide sequence ID" value="NZ_CP042997.1"/>
</dbReference>
<dbReference type="InterPro" id="IPR046534">
    <property type="entry name" value="DUF6599"/>
</dbReference>
<organism evidence="1 2">
    <name type="scientific">Aquisphaera giovannonii</name>
    <dbReference type="NCBI Taxonomy" id="406548"/>
    <lineage>
        <taxon>Bacteria</taxon>
        <taxon>Pseudomonadati</taxon>
        <taxon>Planctomycetota</taxon>
        <taxon>Planctomycetia</taxon>
        <taxon>Isosphaerales</taxon>
        <taxon>Isosphaeraceae</taxon>
        <taxon>Aquisphaera</taxon>
    </lineage>
</organism>
<protein>
    <submittedName>
        <fullName evidence="1">Uncharacterized protein</fullName>
    </submittedName>
</protein>